<dbReference type="InterPro" id="IPR000073">
    <property type="entry name" value="AB_hydrolase_1"/>
</dbReference>
<evidence type="ECO:0000313" key="11">
    <source>
        <dbReference type="Proteomes" id="UP001189624"/>
    </source>
</evidence>
<dbReference type="Gramene" id="rna-AYBTSS11_LOCUS18378">
    <property type="protein sequence ID" value="CAJ1960783.1"/>
    <property type="gene ID" value="gene-AYBTSS11_LOCUS18378"/>
</dbReference>
<evidence type="ECO:0000256" key="4">
    <source>
        <dbReference type="ARBA" id="ARBA00022801"/>
    </source>
</evidence>
<evidence type="ECO:0000256" key="2">
    <source>
        <dbReference type="ARBA" id="ARBA00011738"/>
    </source>
</evidence>
<reference evidence="10" key="1">
    <citation type="submission" date="2023-10" db="EMBL/GenBank/DDBJ databases">
        <authorList>
            <person name="Domelevo Entfellner J.-B."/>
        </authorList>
    </citation>
    <scope>NUCLEOTIDE SEQUENCE</scope>
</reference>
<dbReference type="SUPFAM" id="SSF53474">
    <property type="entry name" value="alpha/beta-Hydrolases"/>
    <property type="match status" value="1"/>
</dbReference>
<evidence type="ECO:0000256" key="7">
    <source>
        <dbReference type="ARBA" id="ARBA00058358"/>
    </source>
</evidence>
<comment type="subunit">
    <text evidence="2">Homodimer.</text>
</comment>
<comment type="catalytic activity">
    <reaction evidence="8">
        <text>(24S)-24,25-epoxycucurbitadienol + H2O = (24R)-24,25-dihydroxycucurbitadienol</text>
        <dbReference type="Rhea" id="RHEA:81855"/>
        <dbReference type="ChEBI" id="CHEBI:15377"/>
        <dbReference type="ChEBI" id="CHEBI:229949"/>
        <dbReference type="ChEBI" id="CHEBI:229950"/>
    </reaction>
    <physiologicalReaction direction="left-to-right" evidence="8">
        <dbReference type="Rhea" id="RHEA:81856"/>
    </physiologicalReaction>
</comment>
<evidence type="ECO:0000256" key="8">
    <source>
        <dbReference type="ARBA" id="ARBA00093212"/>
    </source>
</evidence>
<keyword evidence="4" id="KW-0378">Hydrolase</keyword>
<keyword evidence="11" id="KW-1185">Reference proteome</keyword>
<comment type="function">
    <text evidence="7">Epoxide hydrolase involved in the biosynthesis of cucurbitacin and mogroside tetracyclic triterpene natural products (e.g. siamenoside I and mogrosides IV, V and VI). Cucurbitacins have cytotoxic properties and exhibit deterrent taste as a defense barrier against herbivores. Mogrosides are nonsugar highly oxygenated compounds used as high-intensity zero-calorie sweeteners; they also possess pharmacological properties such as regulating immunity, lowering blood sugar and lipid levels, protecting the liver, and acting as antioxidants and antitumor agents. Catalyzes the hydrolysis of aromatic epoxide-containing substrates, such as the conversion of 24,25-epoxycucurbitadienol to 24,25-dihydroxycucurbitadienol.</text>
</comment>
<evidence type="ECO:0000256" key="6">
    <source>
        <dbReference type="ARBA" id="ARBA00051067"/>
    </source>
</evidence>
<evidence type="ECO:0000256" key="3">
    <source>
        <dbReference type="ARBA" id="ARBA00013006"/>
    </source>
</evidence>
<dbReference type="Gene3D" id="3.40.50.1820">
    <property type="entry name" value="alpha/beta hydrolase"/>
    <property type="match status" value="1"/>
</dbReference>
<dbReference type="AlphaFoldDB" id="A0AA86VN97"/>
<proteinExistence type="inferred from homology"/>
<feature type="domain" description="AB hydrolase-1" evidence="9">
    <location>
        <begin position="60"/>
        <end position="199"/>
    </location>
</feature>
<dbReference type="GO" id="GO:0004301">
    <property type="term" value="F:epoxide hydrolase activity"/>
    <property type="evidence" value="ECO:0007669"/>
    <property type="project" value="UniProtKB-EC"/>
</dbReference>
<organism evidence="10 11">
    <name type="scientific">Sphenostylis stenocarpa</name>
    <dbReference type="NCBI Taxonomy" id="92480"/>
    <lineage>
        <taxon>Eukaryota</taxon>
        <taxon>Viridiplantae</taxon>
        <taxon>Streptophyta</taxon>
        <taxon>Embryophyta</taxon>
        <taxon>Tracheophyta</taxon>
        <taxon>Spermatophyta</taxon>
        <taxon>Magnoliopsida</taxon>
        <taxon>eudicotyledons</taxon>
        <taxon>Gunneridae</taxon>
        <taxon>Pentapetalae</taxon>
        <taxon>rosids</taxon>
        <taxon>fabids</taxon>
        <taxon>Fabales</taxon>
        <taxon>Fabaceae</taxon>
        <taxon>Papilionoideae</taxon>
        <taxon>50 kb inversion clade</taxon>
        <taxon>NPAAA clade</taxon>
        <taxon>indigoferoid/millettioid clade</taxon>
        <taxon>Phaseoleae</taxon>
        <taxon>Sphenostylis</taxon>
    </lineage>
</organism>
<evidence type="ECO:0000259" key="9">
    <source>
        <dbReference type="Pfam" id="PF00561"/>
    </source>
</evidence>
<comment type="catalytic activity">
    <reaction evidence="6">
        <text>an epoxide + H2O = an ethanediol</text>
        <dbReference type="Rhea" id="RHEA:19037"/>
        <dbReference type="ChEBI" id="CHEBI:15377"/>
        <dbReference type="ChEBI" id="CHEBI:32955"/>
        <dbReference type="ChEBI" id="CHEBI:140594"/>
        <dbReference type="EC" id="3.3.2.10"/>
    </reaction>
    <physiologicalReaction direction="left-to-right" evidence="6">
        <dbReference type="Rhea" id="RHEA:19038"/>
    </physiologicalReaction>
</comment>
<sequence>MSIIFQDLYKPEKASLQINVTGSEFSQLFVQREREMEGIEHRTVEVNGIKMHIAETGEGPVVLFLHGFPELWHSWHNQIAALGSLGYHAVAPDLRGYGDTEVPDSISSYTCFHIVGDLVALIDFLGVDQVFLVGHDWGAIIGWYLCMFRPDKVKAYVCLSVPLLHRNPKVRTVDAMRAMYGDDYYICRFQKPGEMEAQMAEVGTEYVLRNITTRKPGPPILPKGKFGTGFNPDMTNSLPSWLPEDDLAYYVSKFEKTGFTGPLNNYRNMNLNWELTAAWSGVKIQVPVKFITGELDMVYTSLNMKEYIHGGGFKEDVPNLEEVVVQKGVAHFNNLEAAEEINTHIYDFINKF</sequence>
<comment type="similarity">
    <text evidence="5">Belongs to the AB hydrolase superfamily. Epoxide hydrolase family.</text>
</comment>
<evidence type="ECO:0000256" key="1">
    <source>
        <dbReference type="ARBA" id="ARBA00004721"/>
    </source>
</evidence>
<evidence type="ECO:0000313" key="10">
    <source>
        <dbReference type="EMBL" id="CAJ1960783.1"/>
    </source>
</evidence>
<gene>
    <name evidence="10" type="ORF">AYBTSS11_LOCUS18378</name>
</gene>
<dbReference type="EMBL" id="OY731403">
    <property type="protein sequence ID" value="CAJ1960783.1"/>
    <property type="molecule type" value="Genomic_DNA"/>
</dbReference>
<accession>A0AA86VN97</accession>
<protein>
    <recommendedName>
        <fullName evidence="3">soluble epoxide hydrolase</fullName>
        <ecNumber evidence="3">3.3.2.10</ecNumber>
    </recommendedName>
</protein>
<dbReference type="InterPro" id="IPR000639">
    <property type="entry name" value="Epox_hydrolase-like"/>
</dbReference>
<name>A0AA86VN97_9FABA</name>
<dbReference type="EC" id="3.3.2.10" evidence="3"/>
<dbReference type="Pfam" id="PF00561">
    <property type="entry name" value="Abhydrolase_1"/>
    <property type="match status" value="1"/>
</dbReference>
<dbReference type="PANTHER" id="PTHR43329">
    <property type="entry name" value="EPOXIDE HYDROLASE"/>
    <property type="match status" value="1"/>
</dbReference>
<dbReference type="Proteomes" id="UP001189624">
    <property type="component" value="Chromosome 6"/>
</dbReference>
<dbReference type="FunFam" id="3.40.50.1820:FF:000161">
    <property type="entry name" value="Epoxide hydrolase"/>
    <property type="match status" value="1"/>
</dbReference>
<dbReference type="PRINTS" id="PR00412">
    <property type="entry name" value="EPOXHYDRLASE"/>
</dbReference>
<comment type="pathway">
    <text evidence="1">Secondary metabolite biosynthesis; terpenoid biosynthesis.</text>
</comment>
<dbReference type="InterPro" id="IPR029058">
    <property type="entry name" value="AB_hydrolase_fold"/>
</dbReference>
<evidence type="ECO:0000256" key="5">
    <source>
        <dbReference type="ARBA" id="ARBA00038334"/>
    </source>
</evidence>